<dbReference type="EMBL" id="PXOA01000193">
    <property type="protein sequence ID" value="RFU78799.1"/>
    <property type="molecule type" value="Genomic_DNA"/>
</dbReference>
<protein>
    <recommendedName>
        <fullName evidence="2">DUF4246 domain-containing protein</fullName>
    </recommendedName>
</protein>
<name>A0A395NRZ5_TRIAR</name>
<dbReference type="Proteomes" id="UP000266272">
    <property type="component" value="Unassembled WGS sequence"/>
</dbReference>
<dbReference type="PANTHER" id="PTHR33119:SF1">
    <property type="entry name" value="FE2OG DIOXYGENASE DOMAIN-CONTAINING PROTEIN"/>
    <property type="match status" value="1"/>
</dbReference>
<dbReference type="STRING" id="490622.A0A395NRZ5"/>
<evidence type="ECO:0000256" key="1">
    <source>
        <dbReference type="SAM" id="MobiDB-lite"/>
    </source>
</evidence>
<evidence type="ECO:0000313" key="4">
    <source>
        <dbReference type="Proteomes" id="UP000266272"/>
    </source>
</evidence>
<feature type="domain" description="DUF4246" evidence="2">
    <location>
        <begin position="34"/>
        <end position="304"/>
    </location>
</feature>
<sequence length="488" mass="55458">MIFDDEIVKQWQEEALKHPNILYWKQATDNKGANAIDGCVKELRNKSNYYIETGIIPTLDASATIVKSDMLIQVGLRAELQKAFNKLKAGQGSKLNWRPNSNEQMLDLVHSSMYPLVYGRTGVLQDEVVGTTDAIDKWAGKGQRIAKETSPIHRDADSLPASLWSDTYQWLPANVKFMEDGTVKFTSYINNLHPQKYPHIYRSIEKLIEAALPTWDQCLSLSLERGTKMGAGRTEPRFPKQDLKTRKPVHPSVPEFKDIEYAPRDTARLAHKFKKTGLQVVVKIASIELAPEKPEFPAEEWHVQTWFERTHGTSLVDGTCLQIYGTVQMHEGRLLTFPNVFQQRESSIKLRDPSKTGSRHLISLQLVDPNARIISTANVPPQQHDWWASAVFGQSLQSDSAALAKFPSDLVAILQQKGFVKDSRISGRKLPVELLHMVRAHLYNTESCMPMSEEEAQKHRAELLTERIEHHVRADLARSNRVYYIFLG</sequence>
<feature type="compositionally biased region" description="Basic and acidic residues" evidence="1">
    <location>
        <begin position="234"/>
        <end position="245"/>
    </location>
</feature>
<dbReference type="AlphaFoldDB" id="A0A395NRZ5"/>
<feature type="region of interest" description="Disordered" evidence="1">
    <location>
        <begin position="230"/>
        <end position="249"/>
    </location>
</feature>
<gene>
    <name evidence="3" type="ORF">TARUN_3366</name>
</gene>
<evidence type="ECO:0000313" key="3">
    <source>
        <dbReference type="EMBL" id="RFU78799.1"/>
    </source>
</evidence>
<reference evidence="3 4" key="1">
    <citation type="journal article" date="2018" name="PLoS Pathog.">
        <title>Evolution of structural diversity of trichothecenes, a family of toxins produced by plant pathogenic and entomopathogenic fungi.</title>
        <authorList>
            <person name="Proctor R.H."/>
            <person name="McCormick S.P."/>
            <person name="Kim H.S."/>
            <person name="Cardoza R.E."/>
            <person name="Stanley A.M."/>
            <person name="Lindo L."/>
            <person name="Kelly A."/>
            <person name="Brown D.W."/>
            <person name="Lee T."/>
            <person name="Vaughan M.M."/>
            <person name="Alexander N.J."/>
            <person name="Busman M."/>
            <person name="Gutierrez S."/>
        </authorList>
    </citation>
    <scope>NUCLEOTIDE SEQUENCE [LARGE SCALE GENOMIC DNA]</scope>
    <source>
        <strain evidence="3 4">IBT 40837</strain>
    </source>
</reference>
<dbReference type="InterPro" id="IPR049192">
    <property type="entry name" value="DUF4246_C"/>
</dbReference>
<dbReference type="OrthoDB" id="415532at2759"/>
<keyword evidence="4" id="KW-1185">Reference proteome</keyword>
<feature type="domain" description="DUF4246" evidence="2">
    <location>
        <begin position="305"/>
        <end position="389"/>
    </location>
</feature>
<evidence type="ECO:0000259" key="2">
    <source>
        <dbReference type="Pfam" id="PF14033"/>
    </source>
</evidence>
<organism evidence="3 4">
    <name type="scientific">Trichoderma arundinaceum</name>
    <dbReference type="NCBI Taxonomy" id="490622"/>
    <lineage>
        <taxon>Eukaryota</taxon>
        <taxon>Fungi</taxon>
        <taxon>Dikarya</taxon>
        <taxon>Ascomycota</taxon>
        <taxon>Pezizomycotina</taxon>
        <taxon>Sordariomycetes</taxon>
        <taxon>Hypocreomycetidae</taxon>
        <taxon>Hypocreales</taxon>
        <taxon>Hypocreaceae</taxon>
        <taxon>Trichoderma</taxon>
    </lineage>
</organism>
<dbReference type="Pfam" id="PF14033">
    <property type="entry name" value="DUF4246"/>
    <property type="match status" value="2"/>
</dbReference>
<proteinExistence type="predicted"/>
<accession>A0A395NRZ5</accession>
<comment type="caution">
    <text evidence="3">The sequence shown here is derived from an EMBL/GenBank/DDBJ whole genome shotgun (WGS) entry which is preliminary data.</text>
</comment>
<dbReference type="InterPro" id="IPR025340">
    <property type="entry name" value="DUF4246"/>
</dbReference>
<dbReference type="PANTHER" id="PTHR33119">
    <property type="entry name" value="IFI3P"/>
    <property type="match status" value="1"/>
</dbReference>